<accession>A0A835NKZ3</accession>
<dbReference type="EMBL" id="JADDUC010000150">
    <property type="protein sequence ID" value="KAG0117068.1"/>
    <property type="molecule type" value="Genomic_DNA"/>
</dbReference>
<evidence type="ECO:0000313" key="7">
    <source>
        <dbReference type="EMBL" id="KAI1230692.1"/>
    </source>
</evidence>
<dbReference type="SMART" id="SM00409">
    <property type="entry name" value="IG"/>
    <property type="match status" value="2"/>
</dbReference>
<evidence type="ECO:0000313" key="8">
    <source>
        <dbReference type="Proteomes" id="UP000618051"/>
    </source>
</evidence>
<keyword evidence="3" id="KW-1015">Disulfide bond</keyword>
<dbReference type="AlphaFoldDB" id="A0A835NKZ3"/>
<dbReference type="GO" id="GO:0005886">
    <property type="term" value="C:plasma membrane"/>
    <property type="evidence" value="ECO:0007669"/>
    <property type="project" value="TreeGrafter"/>
</dbReference>
<comment type="caution">
    <text evidence="6">The sequence shown here is derived from an EMBL/GenBank/DDBJ whole genome shotgun (WGS) entry which is preliminary data.</text>
</comment>
<dbReference type="GO" id="GO:0042271">
    <property type="term" value="P:susceptibility to natural killer cell mediated cytotoxicity"/>
    <property type="evidence" value="ECO:0007669"/>
    <property type="project" value="TreeGrafter"/>
</dbReference>
<dbReference type="PANTHER" id="PTHR45889:SF2">
    <property type="entry name" value="CELL ADHESION MOLECULE 1"/>
    <property type="match status" value="1"/>
</dbReference>
<evidence type="ECO:0000256" key="3">
    <source>
        <dbReference type="ARBA" id="ARBA00023157"/>
    </source>
</evidence>
<sequence length="273" mass="30230">MLSDGQNLVTEDVTVVEGDVATISCRVKNSDDSVIQLLNPNRQTIYFRDFRPLKDSRFQLVNFSNSELRVSLTNVSISDEGRYFCQLYTDPPQEIYTTITVLGEEQGRAHSEPVPPRNLVIDIEKETAVEGEEIELNCTAMASRPATTIRWFKGNKELTVTLLGLPVDGEEGMGVQREQEGGGLAAGVLQPVLTALSVLPGPGKSEVERWSDMYTVTSQLLLKVGREDDGVPVICLVDHPAVKDLQTQRYLEVMSLLGTEESRDEELDEAMPT</sequence>
<dbReference type="InterPro" id="IPR036179">
    <property type="entry name" value="Ig-like_dom_sf"/>
</dbReference>
<gene>
    <name evidence="7" type="ORF">IHE44_0008568</name>
    <name evidence="6" type="ORF">IHE44_003123</name>
</gene>
<dbReference type="PANTHER" id="PTHR45889">
    <property type="entry name" value="IG-LIKE DOMAIN-CONTAINING PROTEIN"/>
    <property type="match status" value="1"/>
</dbReference>
<dbReference type="FunFam" id="2.60.40.10:FF:000013">
    <property type="entry name" value="cell adhesion molecule 1 isoform X1"/>
    <property type="match status" value="1"/>
</dbReference>
<keyword evidence="4" id="KW-0393">Immunoglobulin domain</keyword>
<dbReference type="GO" id="GO:0008037">
    <property type="term" value="P:cell recognition"/>
    <property type="evidence" value="ECO:0007669"/>
    <property type="project" value="TreeGrafter"/>
</dbReference>
<keyword evidence="2" id="KW-0677">Repeat</keyword>
<evidence type="ECO:0000313" key="6">
    <source>
        <dbReference type="EMBL" id="KAG0117068.1"/>
    </source>
</evidence>
<dbReference type="GO" id="GO:0005102">
    <property type="term" value="F:signaling receptor binding"/>
    <property type="evidence" value="ECO:0007669"/>
    <property type="project" value="TreeGrafter"/>
</dbReference>
<dbReference type="GO" id="GO:0043005">
    <property type="term" value="C:neuron projection"/>
    <property type="evidence" value="ECO:0007669"/>
    <property type="project" value="TreeGrafter"/>
</dbReference>
<dbReference type="OrthoDB" id="5843397at2759"/>
<evidence type="ECO:0000259" key="5">
    <source>
        <dbReference type="PROSITE" id="PS50835"/>
    </source>
</evidence>
<dbReference type="CDD" id="cd05881">
    <property type="entry name" value="IgV_1_Necl-2"/>
    <property type="match status" value="1"/>
</dbReference>
<feature type="domain" description="Ig-like" evidence="5">
    <location>
        <begin position="1"/>
        <end position="100"/>
    </location>
</feature>
<organism evidence="6">
    <name type="scientific">Lamprotornis superbus</name>
    <dbReference type="NCBI Taxonomy" id="245042"/>
    <lineage>
        <taxon>Eukaryota</taxon>
        <taxon>Metazoa</taxon>
        <taxon>Chordata</taxon>
        <taxon>Craniata</taxon>
        <taxon>Vertebrata</taxon>
        <taxon>Euteleostomi</taxon>
        <taxon>Archelosauria</taxon>
        <taxon>Archosauria</taxon>
        <taxon>Dinosauria</taxon>
        <taxon>Saurischia</taxon>
        <taxon>Theropoda</taxon>
        <taxon>Coelurosauria</taxon>
        <taxon>Aves</taxon>
        <taxon>Neognathae</taxon>
        <taxon>Neoaves</taxon>
        <taxon>Telluraves</taxon>
        <taxon>Australaves</taxon>
        <taxon>Passeriformes</taxon>
        <taxon>Sturnidae</taxon>
        <taxon>Lamprotornis</taxon>
    </lineage>
</organism>
<dbReference type="InterPro" id="IPR003599">
    <property type="entry name" value="Ig_sub"/>
</dbReference>
<name>A0A835NKZ3_9PASS</name>
<dbReference type="GO" id="GO:0007156">
    <property type="term" value="P:homophilic cell adhesion via plasma membrane adhesion molecules"/>
    <property type="evidence" value="ECO:0007669"/>
    <property type="project" value="TreeGrafter"/>
</dbReference>
<feature type="domain" description="Ig-like" evidence="5">
    <location>
        <begin position="116"/>
        <end position="252"/>
    </location>
</feature>
<dbReference type="PROSITE" id="PS50835">
    <property type="entry name" value="IG_LIKE"/>
    <property type="match status" value="2"/>
</dbReference>
<dbReference type="SUPFAM" id="SSF48726">
    <property type="entry name" value="Immunoglobulin"/>
    <property type="match status" value="2"/>
</dbReference>
<dbReference type="InterPro" id="IPR013783">
    <property type="entry name" value="Ig-like_fold"/>
</dbReference>
<dbReference type="Proteomes" id="UP000618051">
    <property type="component" value="Unassembled WGS sequence"/>
</dbReference>
<proteinExistence type="predicted"/>
<evidence type="ECO:0000256" key="4">
    <source>
        <dbReference type="ARBA" id="ARBA00023319"/>
    </source>
</evidence>
<keyword evidence="1" id="KW-0732">Signal</keyword>
<dbReference type="Gene3D" id="2.60.40.10">
    <property type="entry name" value="Immunoglobulins"/>
    <property type="match status" value="2"/>
</dbReference>
<evidence type="ECO:0000256" key="2">
    <source>
        <dbReference type="ARBA" id="ARBA00022737"/>
    </source>
</evidence>
<dbReference type="Pfam" id="PF07686">
    <property type="entry name" value="V-set"/>
    <property type="match status" value="1"/>
</dbReference>
<protein>
    <recommendedName>
        <fullName evidence="5">Ig-like domain-containing protein</fullName>
    </recommendedName>
</protein>
<reference evidence="6" key="1">
    <citation type="submission" date="2020-10" db="EMBL/GenBank/DDBJ databases">
        <title>Feather gene expression reveals the developmental basis of iridescence in African starlings.</title>
        <authorList>
            <person name="Rubenstein D.R."/>
        </authorList>
    </citation>
    <scope>NUCLEOTIDE SEQUENCE</scope>
    <source>
        <strain evidence="6">SS15</strain>
        <tissue evidence="6">Liver</tissue>
    </source>
</reference>
<reference evidence="7 8" key="2">
    <citation type="journal article" date="2021" name="J. Hered.">
        <title>Feather Gene Expression Elucidates the Developmental Basis of Plumage Iridescence in African Starlings.</title>
        <authorList>
            <person name="Rubenstein D.R."/>
            <person name="Corvelo A."/>
            <person name="MacManes M.D."/>
            <person name="Maia R."/>
            <person name="Narzisi G."/>
            <person name="Rousaki A."/>
            <person name="Vandenabeele P."/>
            <person name="Shawkey M.D."/>
            <person name="Solomon J."/>
        </authorList>
    </citation>
    <scope>NUCLEOTIDE SEQUENCE [LARGE SCALE GENOMIC DNA]</scope>
    <source>
        <strain evidence="7">SS15</strain>
    </source>
</reference>
<reference evidence="7" key="3">
    <citation type="submission" date="2022-01" db="EMBL/GenBank/DDBJ databases">
        <authorList>
            <person name="Rubenstein D.R."/>
        </authorList>
    </citation>
    <scope>NUCLEOTIDE SEQUENCE</scope>
    <source>
        <strain evidence="7">SS15</strain>
        <tissue evidence="7">Liver</tissue>
    </source>
</reference>
<dbReference type="InterPro" id="IPR007110">
    <property type="entry name" value="Ig-like_dom"/>
</dbReference>
<dbReference type="EMBL" id="JADDUC020000029">
    <property type="protein sequence ID" value="KAI1230692.1"/>
    <property type="molecule type" value="Genomic_DNA"/>
</dbReference>
<evidence type="ECO:0000256" key="1">
    <source>
        <dbReference type="ARBA" id="ARBA00022729"/>
    </source>
</evidence>
<dbReference type="GO" id="GO:0045202">
    <property type="term" value="C:synapse"/>
    <property type="evidence" value="ECO:0007669"/>
    <property type="project" value="TreeGrafter"/>
</dbReference>
<dbReference type="GO" id="GO:0051606">
    <property type="term" value="P:detection of stimulus"/>
    <property type="evidence" value="ECO:0007669"/>
    <property type="project" value="TreeGrafter"/>
</dbReference>
<dbReference type="InterPro" id="IPR013106">
    <property type="entry name" value="Ig_V-set"/>
</dbReference>
<keyword evidence="8" id="KW-1185">Reference proteome</keyword>